<evidence type="ECO:0000313" key="2">
    <source>
        <dbReference type="EMBL" id="MBD8488865.1"/>
    </source>
</evidence>
<name>A0ABR9AJ54_9BACT</name>
<keyword evidence="3" id="KW-1185">Reference proteome</keyword>
<reference evidence="2 3" key="1">
    <citation type="submission" date="2020-09" db="EMBL/GenBank/DDBJ databases">
        <title>Echinicola sp. CAU 1574 isolated from sand of Sido Beach.</title>
        <authorList>
            <person name="Kim W."/>
        </authorList>
    </citation>
    <scope>NUCLEOTIDE SEQUENCE [LARGE SCALE GENOMIC DNA]</scope>
    <source>
        <strain evidence="2 3">CAU 1574</strain>
    </source>
</reference>
<evidence type="ECO:0000256" key="1">
    <source>
        <dbReference type="SAM" id="Phobius"/>
    </source>
</evidence>
<feature type="transmembrane region" description="Helical" evidence="1">
    <location>
        <begin position="12"/>
        <end position="29"/>
    </location>
</feature>
<accession>A0ABR9AJ54</accession>
<protein>
    <submittedName>
        <fullName evidence="2">Uncharacterized protein</fullName>
    </submittedName>
</protein>
<proteinExistence type="predicted"/>
<feature type="transmembrane region" description="Helical" evidence="1">
    <location>
        <begin position="49"/>
        <end position="72"/>
    </location>
</feature>
<dbReference type="EMBL" id="JACYTQ010000002">
    <property type="protein sequence ID" value="MBD8488865.1"/>
    <property type="molecule type" value="Genomic_DNA"/>
</dbReference>
<dbReference type="Proteomes" id="UP000647133">
    <property type="component" value="Unassembled WGS sequence"/>
</dbReference>
<organism evidence="2 3">
    <name type="scientific">Echinicola arenosa</name>
    <dbReference type="NCBI Taxonomy" id="2774144"/>
    <lineage>
        <taxon>Bacteria</taxon>
        <taxon>Pseudomonadati</taxon>
        <taxon>Bacteroidota</taxon>
        <taxon>Cytophagia</taxon>
        <taxon>Cytophagales</taxon>
        <taxon>Cyclobacteriaceae</taxon>
        <taxon>Echinicola</taxon>
    </lineage>
</organism>
<keyword evidence="1" id="KW-1133">Transmembrane helix</keyword>
<evidence type="ECO:0000313" key="3">
    <source>
        <dbReference type="Proteomes" id="UP000647133"/>
    </source>
</evidence>
<gene>
    <name evidence="2" type="ORF">IFO69_08925</name>
</gene>
<comment type="caution">
    <text evidence="2">The sequence shown here is derived from an EMBL/GenBank/DDBJ whole genome shotgun (WGS) entry which is preliminary data.</text>
</comment>
<keyword evidence="1" id="KW-0812">Transmembrane</keyword>
<sequence length="80" mass="9333">MNKISWNKPYLYFLILCVLSWIVSLISGLETKSIDFQVKETYYMVNYKVILHALSLLFGVLAGIAWLVDFVVKQNKFNKL</sequence>
<dbReference type="RefSeq" id="WP_192009714.1">
    <property type="nucleotide sequence ID" value="NZ_JACYTQ010000002.1"/>
</dbReference>
<keyword evidence="1" id="KW-0472">Membrane</keyword>